<sequence length="214" mass="22811">HLTLDGIMKTSANLIKSLEQADAMDRWIMLGGLVLFSLVVFNILRKRIWIPGLSTLFSVLRYMLVGGSSKATSAVTSPMVMATPSTELVSNISNAAVASVAQVLVATTSAVVAKEILTTATPVPVSVSEEGALGDDTTLLEHTVSTEGIAISSEDLAPEDGAVASDGLVDEPEHVDEPTTTTTSQYEQQEPPAVNFRRKNIYTMPVVKPVREEL</sequence>
<protein>
    <submittedName>
        <fullName evidence="1">Uncharacterized protein</fullName>
    </submittedName>
</protein>
<dbReference type="Proteomes" id="UP001150603">
    <property type="component" value="Unassembled WGS sequence"/>
</dbReference>
<accession>A0ACC1J3P9</accession>
<evidence type="ECO:0000313" key="1">
    <source>
        <dbReference type="EMBL" id="KAJ1936162.1"/>
    </source>
</evidence>
<comment type="caution">
    <text evidence="1">The sequence shown here is derived from an EMBL/GenBank/DDBJ whole genome shotgun (WGS) entry which is preliminary data.</text>
</comment>
<feature type="non-terminal residue" evidence="1">
    <location>
        <position position="1"/>
    </location>
</feature>
<proteinExistence type="predicted"/>
<name>A0ACC1J3P9_9FUNG</name>
<dbReference type="EMBL" id="JANBPW010003978">
    <property type="protein sequence ID" value="KAJ1936162.1"/>
    <property type="molecule type" value="Genomic_DNA"/>
</dbReference>
<reference evidence="1" key="1">
    <citation type="submission" date="2022-07" db="EMBL/GenBank/DDBJ databases">
        <title>Phylogenomic reconstructions and comparative analyses of Kickxellomycotina fungi.</title>
        <authorList>
            <person name="Reynolds N.K."/>
            <person name="Stajich J.E."/>
            <person name="Barry K."/>
            <person name="Grigoriev I.V."/>
            <person name="Crous P."/>
            <person name="Smith M.E."/>
        </authorList>
    </citation>
    <scope>NUCLEOTIDE SEQUENCE</scope>
    <source>
        <strain evidence="1">NRRL 5244</strain>
    </source>
</reference>
<evidence type="ECO:0000313" key="2">
    <source>
        <dbReference type="Proteomes" id="UP001150603"/>
    </source>
</evidence>
<gene>
    <name evidence="1" type="ORF">FBU59_005145</name>
</gene>
<organism evidence="1 2">
    <name type="scientific">Linderina macrospora</name>
    <dbReference type="NCBI Taxonomy" id="4868"/>
    <lineage>
        <taxon>Eukaryota</taxon>
        <taxon>Fungi</taxon>
        <taxon>Fungi incertae sedis</taxon>
        <taxon>Zoopagomycota</taxon>
        <taxon>Kickxellomycotina</taxon>
        <taxon>Kickxellomycetes</taxon>
        <taxon>Kickxellales</taxon>
        <taxon>Kickxellaceae</taxon>
        <taxon>Linderina</taxon>
    </lineage>
</organism>
<keyword evidence="2" id="KW-1185">Reference proteome</keyword>